<evidence type="ECO:0000313" key="2">
    <source>
        <dbReference type="EMBL" id="GAU27247.1"/>
    </source>
</evidence>
<dbReference type="InterPro" id="IPR002156">
    <property type="entry name" value="RNaseH_domain"/>
</dbReference>
<dbReference type="Gene3D" id="3.30.420.10">
    <property type="entry name" value="Ribonuclease H-like superfamily/Ribonuclease H"/>
    <property type="match status" value="1"/>
</dbReference>
<gene>
    <name evidence="2" type="ORF">TSUD_125270</name>
</gene>
<dbReference type="SUPFAM" id="SSF53098">
    <property type="entry name" value="Ribonuclease H-like"/>
    <property type="match status" value="1"/>
</dbReference>
<dbReference type="Proteomes" id="UP000242715">
    <property type="component" value="Unassembled WGS sequence"/>
</dbReference>
<dbReference type="Pfam" id="PF13456">
    <property type="entry name" value="RVT_3"/>
    <property type="match status" value="1"/>
</dbReference>
<reference evidence="3" key="1">
    <citation type="journal article" date="2017" name="Front. Plant Sci.">
        <title>Climate Clever Clovers: New Paradigm to Reduce the Environmental Footprint of Ruminants by Breeding Low Methanogenic Forages Utilizing Haplotype Variation.</title>
        <authorList>
            <person name="Kaur P."/>
            <person name="Appels R."/>
            <person name="Bayer P.E."/>
            <person name="Keeble-Gagnere G."/>
            <person name="Wang J."/>
            <person name="Hirakawa H."/>
            <person name="Shirasawa K."/>
            <person name="Vercoe P."/>
            <person name="Stefanova K."/>
            <person name="Durmic Z."/>
            <person name="Nichols P."/>
            <person name="Revell C."/>
            <person name="Isobe S.N."/>
            <person name="Edwards D."/>
            <person name="Erskine W."/>
        </authorList>
    </citation>
    <scope>NUCLEOTIDE SEQUENCE [LARGE SCALE GENOMIC DNA]</scope>
    <source>
        <strain evidence="3">cv. Daliak</strain>
    </source>
</reference>
<dbReference type="GO" id="GO:0004523">
    <property type="term" value="F:RNA-DNA hybrid ribonuclease activity"/>
    <property type="evidence" value="ECO:0007669"/>
    <property type="project" value="InterPro"/>
</dbReference>
<dbReference type="InterPro" id="IPR036397">
    <property type="entry name" value="RNaseH_sf"/>
</dbReference>
<dbReference type="AlphaFoldDB" id="A0A2Z6NCY8"/>
<dbReference type="PANTHER" id="PTHR47074:SF48">
    <property type="entry name" value="POLYNUCLEOTIDYL TRANSFERASE, RIBONUCLEASE H-LIKE SUPERFAMILY PROTEIN"/>
    <property type="match status" value="1"/>
</dbReference>
<evidence type="ECO:0000259" key="1">
    <source>
        <dbReference type="Pfam" id="PF13456"/>
    </source>
</evidence>
<organism evidence="2 3">
    <name type="scientific">Trifolium subterraneum</name>
    <name type="common">Subterranean clover</name>
    <dbReference type="NCBI Taxonomy" id="3900"/>
    <lineage>
        <taxon>Eukaryota</taxon>
        <taxon>Viridiplantae</taxon>
        <taxon>Streptophyta</taxon>
        <taxon>Embryophyta</taxon>
        <taxon>Tracheophyta</taxon>
        <taxon>Spermatophyta</taxon>
        <taxon>Magnoliopsida</taxon>
        <taxon>eudicotyledons</taxon>
        <taxon>Gunneridae</taxon>
        <taxon>Pentapetalae</taxon>
        <taxon>rosids</taxon>
        <taxon>fabids</taxon>
        <taxon>Fabales</taxon>
        <taxon>Fabaceae</taxon>
        <taxon>Papilionoideae</taxon>
        <taxon>50 kb inversion clade</taxon>
        <taxon>NPAAA clade</taxon>
        <taxon>Hologalegina</taxon>
        <taxon>IRL clade</taxon>
        <taxon>Trifolieae</taxon>
        <taxon>Trifolium</taxon>
    </lineage>
</organism>
<sequence length="143" mass="15918">MLLIQLLRGVVFRWNENAQVIFAATKRTDMRADPVLAEALALRWGINVVTDLRLNNVIFEIDAVNVVNCCKGFKFIASIDPFIVDCNELLSKLVNCSIKYVSRICNSAAHELAQTAKTMGSCTWFGNDQSLVVWSVFSVGLFA</sequence>
<accession>A0A2Z6NCY8</accession>
<dbReference type="EMBL" id="DF973350">
    <property type="protein sequence ID" value="GAU27247.1"/>
    <property type="molecule type" value="Genomic_DNA"/>
</dbReference>
<dbReference type="InterPro" id="IPR044730">
    <property type="entry name" value="RNase_H-like_dom_plant"/>
</dbReference>
<dbReference type="PANTHER" id="PTHR47074">
    <property type="entry name" value="BNAC02G40300D PROTEIN"/>
    <property type="match status" value="1"/>
</dbReference>
<name>A0A2Z6NCY8_TRISU</name>
<dbReference type="GO" id="GO:0003676">
    <property type="term" value="F:nucleic acid binding"/>
    <property type="evidence" value="ECO:0007669"/>
    <property type="project" value="InterPro"/>
</dbReference>
<proteinExistence type="predicted"/>
<evidence type="ECO:0000313" key="3">
    <source>
        <dbReference type="Proteomes" id="UP000242715"/>
    </source>
</evidence>
<dbReference type="InterPro" id="IPR052929">
    <property type="entry name" value="RNase_H-like_EbsB-rel"/>
</dbReference>
<dbReference type="OrthoDB" id="1407557at2759"/>
<protein>
    <recommendedName>
        <fullName evidence="1">RNase H type-1 domain-containing protein</fullName>
    </recommendedName>
</protein>
<dbReference type="InterPro" id="IPR012337">
    <property type="entry name" value="RNaseH-like_sf"/>
</dbReference>
<keyword evidence="3" id="KW-1185">Reference proteome</keyword>
<dbReference type="CDD" id="cd06222">
    <property type="entry name" value="RNase_H_like"/>
    <property type="match status" value="1"/>
</dbReference>
<feature type="domain" description="RNase H type-1" evidence="1">
    <location>
        <begin position="9"/>
        <end position="116"/>
    </location>
</feature>